<evidence type="ECO:0000313" key="2">
    <source>
        <dbReference type="Proteomes" id="UP001186974"/>
    </source>
</evidence>
<feature type="non-terminal residue" evidence="1">
    <location>
        <position position="1"/>
    </location>
</feature>
<proteinExistence type="predicted"/>
<organism evidence="1 2">
    <name type="scientific">Coniosporium uncinatum</name>
    <dbReference type="NCBI Taxonomy" id="93489"/>
    <lineage>
        <taxon>Eukaryota</taxon>
        <taxon>Fungi</taxon>
        <taxon>Dikarya</taxon>
        <taxon>Ascomycota</taxon>
        <taxon>Pezizomycotina</taxon>
        <taxon>Dothideomycetes</taxon>
        <taxon>Dothideomycetes incertae sedis</taxon>
        <taxon>Coniosporium</taxon>
    </lineage>
</organism>
<gene>
    <name evidence="1" type="ORF">LTS18_009774</name>
</gene>
<dbReference type="EMBL" id="JAWDJW010009008">
    <property type="protein sequence ID" value="KAK3059912.1"/>
    <property type="molecule type" value="Genomic_DNA"/>
</dbReference>
<name>A0ACC3D059_9PEZI</name>
<evidence type="ECO:0000313" key="1">
    <source>
        <dbReference type="EMBL" id="KAK3059912.1"/>
    </source>
</evidence>
<accession>A0ACC3D059</accession>
<keyword evidence="2" id="KW-1185">Reference proteome</keyword>
<reference evidence="1" key="1">
    <citation type="submission" date="2024-09" db="EMBL/GenBank/DDBJ databases">
        <title>Black Yeasts Isolated from many extreme environments.</title>
        <authorList>
            <person name="Coleine C."/>
            <person name="Stajich J.E."/>
            <person name="Selbmann L."/>
        </authorList>
    </citation>
    <scope>NUCLEOTIDE SEQUENCE</scope>
    <source>
        <strain evidence="1">CCFEE 5737</strain>
    </source>
</reference>
<sequence length="329" mass="35629">LAFGDYHFHALHANGSITSYGTEPQACGALGLGGSGDPEGRLRGIRYLGAGRDGRLVPHAYAKGRQVWFQKDKATWIRFLASGGRDPDEGKERLRMMVVEPNVQGEVSEWVEQWGRDWDRRPGVEEDDEDGLGAHFALGVAAAGWHSGALVLVNEGLEKRVRESCTVEDPTSSAIDVGAQEEDKGKGREGEASPSSSSSSSSSSSAVTGQANAEEDPQDAEGVLTSALTTVWNSVRSFLGLSSSSASSAEEQQRRTDQLLSGAEQGRPSPTPFVDPVAHGASPEKGYKYIWAEDDFPRLRLSDGREMPGTVDWAEWREKRPVWDLSVEL</sequence>
<comment type="caution">
    <text evidence="1">The sequence shown here is derived from an EMBL/GenBank/DDBJ whole genome shotgun (WGS) entry which is preliminary data.</text>
</comment>
<dbReference type="Proteomes" id="UP001186974">
    <property type="component" value="Unassembled WGS sequence"/>
</dbReference>
<protein>
    <submittedName>
        <fullName evidence="1">Uncharacterized protein</fullName>
    </submittedName>
</protein>